<dbReference type="AlphaFoldDB" id="A0A849VZD7"/>
<feature type="transmembrane region" description="Helical" evidence="1">
    <location>
        <begin position="105"/>
        <end position="129"/>
    </location>
</feature>
<organism evidence="2 3">
    <name type="scientific">Phyllobacterium pellucidum</name>
    <dbReference type="NCBI Taxonomy" id="2740464"/>
    <lineage>
        <taxon>Bacteria</taxon>
        <taxon>Pseudomonadati</taxon>
        <taxon>Pseudomonadota</taxon>
        <taxon>Alphaproteobacteria</taxon>
        <taxon>Hyphomicrobiales</taxon>
        <taxon>Phyllobacteriaceae</taxon>
        <taxon>Phyllobacterium</taxon>
    </lineage>
</organism>
<dbReference type="EMBL" id="JABUMX010000005">
    <property type="protein sequence ID" value="NTS33250.1"/>
    <property type="molecule type" value="Genomic_DNA"/>
</dbReference>
<name>A0A849VZD7_9HYPH</name>
<keyword evidence="1" id="KW-1133">Transmembrane helix</keyword>
<proteinExistence type="predicted"/>
<reference evidence="2 3" key="1">
    <citation type="submission" date="2020-05" db="EMBL/GenBank/DDBJ databases">
        <authorList>
            <person name="Kim M.K."/>
        </authorList>
    </citation>
    <scope>NUCLEOTIDE SEQUENCE [LARGE SCALE GENOMIC DNA]</scope>
    <source>
        <strain evidence="2 3">BT25</strain>
    </source>
</reference>
<dbReference type="RefSeq" id="WP_113281050.1">
    <property type="nucleotide sequence ID" value="NZ_JABUMX010000005.1"/>
</dbReference>
<sequence length="202" mass="22602">MRFLRNNGLTIALFLAFAGSVVGMTWSGWRQQNHELSLHGQALLSLTGYLSDEAFWSALFENWESEWLQMATCVVLTAYLFQKGSSESRDPDKPEKKQDSGSGSWIYDHSMGLALLSLFGLSFAGHFFASLATYNSEAALHGEAALTPLSYMGNAQFWFESFQNWQSEFFSTAMLVVLSIFLRYRGSPESKKVMAANQQTGD</sequence>
<dbReference type="InterPro" id="IPR046657">
    <property type="entry name" value="DUF6766"/>
</dbReference>
<evidence type="ECO:0000256" key="1">
    <source>
        <dbReference type="SAM" id="Phobius"/>
    </source>
</evidence>
<comment type="caution">
    <text evidence="2">The sequence shown here is derived from an EMBL/GenBank/DDBJ whole genome shotgun (WGS) entry which is preliminary data.</text>
</comment>
<keyword evidence="1" id="KW-0472">Membrane</keyword>
<dbReference type="Proteomes" id="UP000550508">
    <property type="component" value="Unassembled WGS sequence"/>
</dbReference>
<keyword evidence="1" id="KW-0812">Transmembrane</keyword>
<protein>
    <recommendedName>
        <fullName evidence="4">Transmembrane protein</fullName>
    </recommendedName>
</protein>
<gene>
    <name evidence="2" type="ORF">HQ945_18520</name>
</gene>
<evidence type="ECO:0000313" key="2">
    <source>
        <dbReference type="EMBL" id="NTS33250.1"/>
    </source>
</evidence>
<evidence type="ECO:0008006" key="4">
    <source>
        <dbReference type="Google" id="ProtNLM"/>
    </source>
</evidence>
<evidence type="ECO:0000313" key="3">
    <source>
        <dbReference type="Proteomes" id="UP000550508"/>
    </source>
</evidence>
<dbReference type="Pfam" id="PF20554">
    <property type="entry name" value="DUF6766"/>
    <property type="match status" value="1"/>
</dbReference>
<accession>A0A849VZD7</accession>
<keyword evidence="3" id="KW-1185">Reference proteome</keyword>